<dbReference type="PRINTS" id="PR00032">
    <property type="entry name" value="HTHARAC"/>
</dbReference>
<dbReference type="STRING" id="270498.CHK_2985"/>
<evidence type="ECO:0000313" key="9">
    <source>
        <dbReference type="EMBL" id="KKI49407.1"/>
    </source>
</evidence>
<evidence type="ECO:0000259" key="8">
    <source>
        <dbReference type="PROSITE" id="PS50110"/>
    </source>
</evidence>
<dbReference type="SUPFAM" id="SSF52172">
    <property type="entry name" value="CheY-like"/>
    <property type="match status" value="1"/>
</dbReference>
<dbReference type="InterPro" id="IPR011006">
    <property type="entry name" value="CheY-like_superfamily"/>
</dbReference>
<sequence>MLSLLIIDDETIIRNGLAESIGELGLFDSILCAKNGLEAMELCREHSFSAMIIDLMMPKMNGMEFLKTLQDENPNGNFSQSVKIVLSGYDDFSFAQETIKYGVAEFILKPLAPAQIPEIASDLFTKASRHKKNIETISNMQRTLDLHLPDILSVFFQDVFSGRLSTQEIRTKCKELSLPFDRRIFQAAVLTISKISPTTNLSARLSRKELLKHMPVQRVKDALAFLFPGQTDYFAFPVQDKKMAFAFFAPDSIATELLGKLTSYCRTEHDLLLISGLGMETDCITELRTSYLEACFALRYSSFDRGSQPSMKKISDVRRYASANLNLNQIIDLHVNLKLGNKKRVHALLEEQLLAVGDDPQSCKPESLQALIMGVAFACISVFGEINVEVNNKYINDYEEMLNYDLKVTDKEECRVQIFHMIDQVLEYTKNTSSGSGKKLLEQAKRIAFAEYSDNISIAGVAERLGVSRNYLGQLFKKNEGISFSEFVNKVRVSEAQNLLKDPSLKIFEISEKVGISDPYYFSLIFKKYTGCSPSEFRKKI</sequence>
<dbReference type="GO" id="GO:0000160">
    <property type="term" value="P:phosphorelay signal transduction system"/>
    <property type="evidence" value="ECO:0007669"/>
    <property type="project" value="InterPro"/>
</dbReference>
<feature type="modified residue" description="4-aspartylphosphate" evidence="6">
    <location>
        <position position="54"/>
    </location>
</feature>
<accession>A0A0M2NG39</accession>
<dbReference type="InterPro" id="IPR001789">
    <property type="entry name" value="Sig_transdc_resp-reg_receiver"/>
</dbReference>
<dbReference type="GO" id="GO:0043565">
    <property type="term" value="F:sequence-specific DNA binding"/>
    <property type="evidence" value="ECO:0007669"/>
    <property type="project" value="InterPro"/>
</dbReference>
<evidence type="ECO:0000256" key="2">
    <source>
        <dbReference type="ARBA" id="ARBA00023015"/>
    </source>
</evidence>
<keyword evidence="3" id="KW-0238">DNA-binding</keyword>
<evidence type="ECO:0000259" key="7">
    <source>
        <dbReference type="PROSITE" id="PS01124"/>
    </source>
</evidence>
<dbReference type="Proteomes" id="UP000034076">
    <property type="component" value="Unassembled WGS sequence"/>
</dbReference>
<evidence type="ECO:0000256" key="6">
    <source>
        <dbReference type="PROSITE-ProRule" id="PRU00169"/>
    </source>
</evidence>
<evidence type="ECO:0000256" key="4">
    <source>
        <dbReference type="ARBA" id="ARBA00023163"/>
    </source>
</evidence>
<dbReference type="GO" id="GO:0003700">
    <property type="term" value="F:DNA-binding transcription factor activity"/>
    <property type="evidence" value="ECO:0007669"/>
    <property type="project" value="InterPro"/>
</dbReference>
<dbReference type="PANTHER" id="PTHR43280:SF28">
    <property type="entry name" value="HTH-TYPE TRANSCRIPTIONAL ACTIVATOR RHAS"/>
    <property type="match status" value="1"/>
</dbReference>
<dbReference type="CDD" id="cd17536">
    <property type="entry name" value="REC_YesN-like"/>
    <property type="match status" value="1"/>
</dbReference>
<dbReference type="SMART" id="SM00448">
    <property type="entry name" value="REC"/>
    <property type="match status" value="1"/>
</dbReference>
<name>A0A0M2NG39_9FIRM</name>
<proteinExistence type="predicted"/>
<dbReference type="PROSITE" id="PS00041">
    <property type="entry name" value="HTH_ARAC_FAMILY_1"/>
    <property type="match status" value="1"/>
</dbReference>
<evidence type="ECO:0000256" key="3">
    <source>
        <dbReference type="ARBA" id="ARBA00023125"/>
    </source>
</evidence>
<dbReference type="RefSeq" id="WP_046444759.1">
    <property type="nucleotide sequence ID" value="NZ_LAYJ01000133.1"/>
</dbReference>
<dbReference type="InterPro" id="IPR009057">
    <property type="entry name" value="Homeodomain-like_sf"/>
</dbReference>
<dbReference type="PROSITE" id="PS50110">
    <property type="entry name" value="RESPONSE_REGULATORY"/>
    <property type="match status" value="1"/>
</dbReference>
<protein>
    <recommendedName>
        <fullName evidence="1">Stage 0 sporulation protein A homolog</fullName>
    </recommendedName>
</protein>
<dbReference type="Pfam" id="PF12833">
    <property type="entry name" value="HTH_18"/>
    <property type="match status" value="1"/>
</dbReference>
<dbReference type="OrthoDB" id="9794370at2"/>
<comment type="caution">
    <text evidence="9">The sequence shown here is derived from an EMBL/GenBank/DDBJ whole genome shotgun (WGS) entry which is preliminary data.</text>
</comment>
<dbReference type="PROSITE" id="PS01124">
    <property type="entry name" value="HTH_ARAC_FAMILY_2"/>
    <property type="match status" value="1"/>
</dbReference>
<keyword evidence="2" id="KW-0805">Transcription regulation</keyword>
<evidence type="ECO:0000256" key="1">
    <source>
        <dbReference type="ARBA" id="ARBA00018672"/>
    </source>
</evidence>
<dbReference type="InterPro" id="IPR018060">
    <property type="entry name" value="HTH_AraC"/>
</dbReference>
<reference evidence="9 10" key="1">
    <citation type="submission" date="2015-04" db="EMBL/GenBank/DDBJ databases">
        <title>Draft genome sequence of bacteremic isolate Catabacter hongkongensis type strain HKU16T.</title>
        <authorList>
            <person name="Lau S.K."/>
            <person name="Teng J.L."/>
            <person name="Huang Y."/>
            <person name="Curreem S.O."/>
            <person name="Tsui S.K."/>
            <person name="Woo P.C."/>
        </authorList>
    </citation>
    <scope>NUCLEOTIDE SEQUENCE [LARGE SCALE GENOMIC DNA]</scope>
    <source>
        <strain evidence="9 10">HKU16</strain>
    </source>
</reference>
<dbReference type="PANTHER" id="PTHR43280">
    <property type="entry name" value="ARAC-FAMILY TRANSCRIPTIONAL REGULATOR"/>
    <property type="match status" value="1"/>
</dbReference>
<dbReference type="AlphaFoldDB" id="A0A0M2NG39"/>
<gene>
    <name evidence="9" type="ORF">CHK_2985</name>
</gene>
<evidence type="ECO:0000313" key="10">
    <source>
        <dbReference type="Proteomes" id="UP000034076"/>
    </source>
</evidence>
<dbReference type="SMART" id="SM00342">
    <property type="entry name" value="HTH_ARAC"/>
    <property type="match status" value="1"/>
</dbReference>
<dbReference type="Pfam" id="PF00072">
    <property type="entry name" value="Response_reg"/>
    <property type="match status" value="1"/>
</dbReference>
<comment type="function">
    <text evidence="5">May play the central regulatory role in sporulation. It may be an element of the effector pathway responsible for the activation of sporulation genes in response to nutritional stress. Spo0A may act in concert with spo0H (a sigma factor) to control the expression of some genes that are critical to the sporulation process.</text>
</comment>
<dbReference type="Gene3D" id="3.40.50.2300">
    <property type="match status" value="1"/>
</dbReference>
<organism evidence="9 10">
    <name type="scientific">Christensenella hongkongensis</name>
    <dbReference type="NCBI Taxonomy" id="270498"/>
    <lineage>
        <taxon>Bacteria</taxon>
        <taxon>Bacillati</taxon>
        <taxon>Bacillota</taxon>
        <taxon>Clostridia</taxon>
        <taxon>Christensenellales</taxon>
        <taxon>Christensenellaceae</taxon>
        <taxon>Christensenella</taxon>
    </lineage>
</organism>
<feature type="domain" description="Response regulatory" evidence="8">
    <location>
        <begin position="3"/>
        <end position="124"/>
    </location>
</feature>
<dbReference type="EMBL" id="LAYJ01000133">
    <property type="protein sequence ID" value="KKI49407.1"/>
    <property type="molecule type" value="Genomic_DNA"/>
</dbReference>
<keyword evidence="10" id="KW-1185">Reference proteome</keyword>
<keyword evidence="4" id="KW-0804">Transcription</keyword>
<evidence type="ECO:0000256" key="5">
    <source>
        <dbReference type="ARBA" id="ARBA00024867"/>
    </source>
</evidence>
<dbReference type="InterPro" id="IPR020449">
    <property type="entry name" value="Tscrpt_reg_AraC-type_HTH"/>
</dbReference>
<feature type="domain" description="HTH araC/xylS-type" evidence="7">
    <location>
        <begin position="442"/>
        <end position="540"/>
    </location>
</feature>
<keyword evidence="6" id="KW-0597">Phosphoprotein</keyword>
<dbReference type="InterPro" id="IPR018062">
    <property type="entry name" value="HTH_AraC-typ_CS"/>
</dbReference>
<dbReference type="Gene3D" id="1.10.10.60">
    <property type="entry name" value="Homeodomain-like"/>
    <property type="match status" value="2"/>
</dbReference>
<dbReference type="SUPFAM" id="SSF46689">
    <property type="entry name" value="Homeodomain-like"/>
    <property type="match status" value="2"/>
</dbReference>